<evidence type="ECO:0000313" key="2">
    <source>
        <dbReference type="Proteomes" id="UP001164250"/>
    </source>
</evidence>
<gene>
    <name evidence="1" type="ORF">Patl1_14901</name>
</gene>
<sequence>MVEPQGNLSGQRQGQPVFVTKMEGYRSSSASETQNAIVDIPLASGHLFQLLSMSILLIFFATMVNLASALESFLFQFQPDFSSTVCRLAANWPPAMQIVRLISEGHMHNKQYDGKAGFLIFRAMNQHGFLGQLQEKKLVSHLMAEFEGCIIINLLNYCGKVGMKKKDNVIAVAEHNSTLTDQHVVLNCSLMAIWLTCSHPIAITDIAALRFDKASRLIWLLLPGGTGDY</sequence>
<name>A0ACC1AXC6_9ROSI</name>
<reference evidence="2" key="1">
    <citation type="journal article" date="2023" name="G3 (Bethesda)">
        <title>Genome assembly and association tests identify interacting loci associated with vigor, precocity, and sex in interspecific pistachio rootstocks.</title>
        <authorList>
            <person name="Palmer W."/>
            <person name="Jacygrad E."/>
            <person name="Sagayaradj S."/>
            <person name="Cavanaugh K."/>
            <person name="Han R."/>
            <person name="Bertier L."/>
            <person name="Beede B."/>
            <person name="Kafkas S."/>
            <person name="Golino D."/>
            <person name="Preece J."/>
            <person name="Michelmore R."/>
        </authorList>
    </citation>
    <scope>NUCLEOTIDE SEQUENCE [LARGE SCALE GENOMIC DNA]</scope>
</reference>
<protein>
    <submittedName>
        <fullName evidence="1">Uncharacterized protein</fullName>
    </submittedName>
</protein>
<keyword evidence="2" id="KW-1185">Reference proteome</keyword>
<dbReference type="Proteomes" id="UP001164250">
    <property type="component" value="Chromosome 8"/>
</dbReference>
<accession>A0ACC1AXC6</accession>
<comment type="caution">
    <text evidence="1">The sequence shown here is derived from an EMBL/GenBank/DDBJ whole genome shotgun (WGS) entry which is preliminary data.</text>
</comment>
<dbReference type="EMBL" id="CM047904">
    <property type="protein sequence ID" value="KAJ0091352.1"/>
    <property type="molecule type" value="Genomic_DNA"/>
</dbReference>
<organism evidence="1 2">
    <name type="scientific">Pistacia atlantica</name>
    <dbReference type="NCBI Taxonomy" id="434234"/>
    <lineage>
        <taxon>Eukaryota</taxon>
        <taxon>Viridiplantae</taxon>
        <taxon>Streptophyta</taxon>
        <taxon>Embryophyta</taxon>
        <taxon>Tracheophyta</taxon>
        <taxon>Spermatophyta</taxon>
        <taxon>Magnoliopsida</taxon>
        <taxon>eudicotyledons</taxon>
        <taxon>Gunneridae</taxon>
        <taxon>Pentapetalae</taxon>
        <taxon>rosids</taxon>
        <taxon>malvids</taxon>
        <taxon>Sapindales</taxon>
        <taxon>Anacardiaceae</taxon>
        <taxon>Pistacia</taxon>
    </lineage>
</organism>
<proteinExistence type="predicted"/>
<evidence type="ECO:0000313" key="1">
    <source>
        <dbReference type="EMBL" id="KAJ0091352.1"/>
    </source>
</evidence>